<dbReference type="SUPFAM" id="SSF101386">
    <property type="entry name" value="all-alpha NTP pyrophosphatases"/>
    <property type="match status" value="1"/>
</dbReference>
<organism evidence="2">
    <name type="scientific">marine sediment metagenome</name>
    <dbReference type="NCBI Taxonomy" id="412755"/>
    <lineage>
        <taxon>unclassified sequences</taxon>
        <taxon>metagenomes</taxon>
        <taxon>ecological metagenomes</taxon>
    </lineage>
</organism>
<dbReference type="AlphaFoldDB" id="A0A0F8ZB89"/>
<protein>
    <recommendedName>
        <fullName evidence="1">dATP/dGTP diphosphohydrolase MazZ domain-containing protein</fullName>
    </recommendedName>
</protein>
<dbReference type="InterPro" id="IPR007538">
    <property type="entry name" value="dATP/dGTP_dipphydrolase_MazZ"/>
</dbReference>
<dbReference type="Pfam" id="PF04447">
    <property type="entry name" value="dATP-dGTP_PPHyd"/>
    <property type="match status" value="1"/>
</dbReference>
<feature type="domain" description="dATP/dGTP diphosphohydrolase MazZ" evidence="1">
    <location>
        <begin position="22"/>
        <end position="97"/>
    </location>
</feature>
<gene>
    <name evidence="2" type="ORF">LCGC14_2716650</name>
</gene>
<evidence type="ECO:0000313" key="2">
    <source>
        <dbReference type="EMBL" id="KKK91072.1"/>
    </source>
</evidence>
<comment type="caution">
    <text evidence="2">The sequence shown here is derived from an EMBL/GenBank/DDBJ whole genome shotgun (WGS) entry which is preliminary data.</text>
</comment>
<dbReference type="Gene3D" id="1.10.287.1080">
    <property type="entry name" value="MazG-like"/>
    <property type="match status" value="1"/>
</dbReference>
<name>A0A0F8ZB89_9ZZZZ</name>
<accession>A0A0F8ZB89</accession>
<dbReference type="EMBL" id="LAZR01048815">
    <property type="protein sequence ID" value="KKK91072.1"/>
    <property type="molecule type" value="Genomic_DNA"/>
</dbReference>
<sequence>MNWDTIEKVVTNNDGDIEELQREIFEWANSMFPGRTAWDATCKLVLEEIPEWLQNPDDPGEYADLVIMILDIASLKGINVKKAVQDKMKINRERKWYIDPVTRTMHHVGD</sequence>
<reference evidence="2" key="1">
    <citation type="journal article" date="2015" name="Nature">
        <title>Complex archaea that bridge the gap between prokaryotes and eukaryotes.</title>
        <authorList>
            <person name="Spang A."/>
            <person name="Saw J.H."/>
            <person name="Jorgensen S.L."/>
            <person name="Zaremba-Niedzwiedzka K."/>
            <person name="Martijn J."/>
            <person name="Lind A.E."/>
            <person name="van Eijk R."/>
            <person name="Schleper C."/>
            <person name="Guy L."/>
            <person name="Ettema T.J."/>
        </authorList>
    </citation>
    <scope>NUCLEOTIDE SEQUENCE</scope>
</reference>
<proteinExistence type="predicted"/>
<evidence type="ECO:0000259" key="1">
    <source>
        <dbReference type="Pfam" id="PF04447"/>
    </source>
</evidence>